<accession>A0A317W640</accession>
<evidence type="ECO:0000256" key="5">
    <source>
        <dbReference type="ARBA" id="ARBA00038359"/>
    </source>
</evidence>
<dbReference type="GO" id="GO:0016020">
    <property type="term" value="C:membrane"/>
    <property type="evidence" value="ECO:0007669"/>
    <property type="project" value="UniProtKB-SubCell"/>
</dbReference>
<dbReference type="OrthoDB" id="4329349at2759"/>
<comment type="similarity">
    <text evidence="5">Belongs to the SAT4 family.</text>
</comment>
<feature type="transmembrane region" description="Helical" evidence="7">
    <location>
        <begin position="137"/>
        <end position="158"/>
    </location>
</feature>
<dbReference type="EMBL" id="MSFK01000020">
    <property type="protein sequence ID" value="PWY81559.1"/>
    <property type="molecule type" value="Genomic_DNA"/>
</dbReference>
<evidence type="ECO:0000256" key="2">
    <source>
        <dbReference type="ARBA" id="ARBA00022692"/>
    </source>
</evidence>
<comment type="caution">
    <text evidence="9">The sequence shown here is derived from an EMBL/GenBank/DDBJ whole genome shotgun (WGS) entry which is preliminary data.</text>
</comment>
<evidence type="ECO:0000256" key="6">
    <source>
        <dbReference type="SAM" id="MobiDB-lite"/>
    </source>
</evidence>
<dbReference type="STRING" id="1450535.A0A317W640"/>
<proteinExistence type="inferred from homology"/>
<protein>
    <recommendedName>
        <fullName evidence="8">Rhodopsin domain-containing protein</fullName>
    </recommendedName>
</protein>
<feature type="transmembrane region" description="Helical" evidence="7">
    <location>
        <begin position="102"/>
        <end position="125"/>
    </location>
</feature>
<keyword evidence="3 7" id="KW-1133">Transmembrane helix</keyword>
<dbReference type="Pfam" id="PF20684">
    <property type="entry name" value="Fung_rhodopsin"/>
    <property type="match status" value="1"/>
</dbReference>
<organism evidence="9 10">
    <name type="scientific">Aspergillus sclerotioniger CBS 115572</name>
    <dbReference type="NCBI Taxonomy" id="1450535"/>
    <lineage>
        <taxon>Eukaryota</taxon>
        <taxon>Fungi</taxon>
        <taxon>Dikarya</taxon>
        <taxon>Ascomycota</taxon>
        <taxon>Pezizomycotina</taxon>
        <taxon>Eurotiomycetes</taxon>
        <taxon>Eurotiomycetidae</taxon>
        <taxon>Eurotiales</taxon>
        <taxon>Aspergillaceae</taxon>
        <taxon>Aspergillus</taxon>
        <taxon>Aspergillus subgen. Circumdati</taxon>
    </lineage>
</organism>
<reference evidence="9 10" key="1">
    <citation type="submission" date="2016-12" db="EMBL/GenBank/DDBJ databases">
        <title>The genomes of Aspergillus section Nigri reveals drivers in fungal speciation.</title>
        <authorList>
            <consortium name="DOE Joint Genome Institute"/>
            <person name="Vesth T.C."/>
            <person name="Nybo J."/>
            <person name="Theobald S."/>
            <person name="Brandl J."/>
            <person name="Frisvad J.C."/>
            <person name="Nielsen K.F."/>
            <person name="Lyhne E.K."/>
            <person name="Kogle M.E."/>
            <person name="Kuo A."/>
            <person name="Riley R."/>
            <person name="Clum A."/>
            <person name="Nolan M."/>
            <person name="Lipzen A."/>
            <person name="Salamov A."/>
            <person name="Henrissat B."/>
            <person name="Wiebenga A."/>
            <person name="De Vries R.P."/>
            <person name="Grigoriev I.V."/>
            <person name="Mortensen U.H."/>
            <person name="Andersen M.R."/>
            <person name="Baker S.E."/>
        </authorList>
    </citation>
    <scope>NUCLEOTIDE SEQUENCE [LARGE SCALE GENOMIC DNA]</scope>
    <source>
        <strain evidence="9 10">CBS 115572</strain>
    </source>
</reference>
<feature type="transmembrane region" description="Helical" evidence="7">
    <location>
        <begin position="20"/>
        <end position="37"/>
    </location>
</feature>
<dbReference type="PANTHER" id="PTHR33048">
    <property type="entry name" value="PTH11-LIKE INTEGRAL MEMBRANE PROTEIN (AFU_ORTHOLOGUE AFUA_5G11245)"/>
    <property type="match status" value="1"/>
</dbReference>
<dbReference type="InterPro" id="IPR052337">
    <property type="entry name" value="SAT4-like"/>
</dbReference>
<comment type="subcellular location">
    <subcellularLocation>
        <location evidence="1">Membrane</location>
        <topology evidence="1">Multi-pass membrane protein</topology>
    </subcellularLocation>
</comment>
<dbReference type="PANTHER" id="PTHR33048:SF2">
    <property type="entry name" value="SRPK"/>
    <property type="match status" value="1"/>
</dbReference>
<evidence type="ECO:0000256" key="4">
    <source>
        <dbReference type="ARBA" id="ARBA00023136"/>
    </source>
</evidence>
<dbReference type="GeneID" id="37116113"/>
<dbReference type="RefSeq" id="XP_025465627.1">
    <property type="nucleotide sequence ID" value="XM_025613970.1"/>
</dbReference>
<name>A0A317W640_9EURO</name>
<feature type="transmembrane region" description="Helical" evidence="7">
    <location>
        <begin position="207"/>
        <end position="232"/>
    </location>
</feature>
<feature type="transmembrane region" description="Helical" evidence="7">
    <location>
        <begin position="49"/>
        <end position="72"/>
    </location>
</feature>
<evidence type="ECO:0000256" key="7">
    <source>
        <dbReference type="SAM" id="Phobius"/>
    </source>
</evidence>
<evidence type="ECO:0000259" key="8">
    <source>
        <dbReference type="Pfam" id="PF20684"/>
    </source>
</evidence>
<keyword evidence="2 7" id="KW-0812">Transmembrane</keyword>
<dbReference type="AlphaFoldDB" id="A0A317W640"/>
<evidence type="ECO:0000256" key="3">
    <source>
        <dbReference type="ARBA" id="ARBA00022989"/>
    </source>
</evidence>
<gene>
    <name evidence="9" type="ORF">BO94DRAFT_558007</name>
</gene>
<sequence length="372" mass="41437">MIRIEKYVTARARLPFIIENWIELCLGVLVILLRLYSRAKVVGIRKWQADDFMSIIALFLWISEVTMFKLIVHLGTNTGLTDEERASISVKETHERMLGTQFLLVGWMLYVTLLWVLKACMLCFFDRLTIGLPRQKFVKYAAGFCFCAYIAAMMTILLHCIPLDRLWQIYPNPGCKLSALKTDAILLLIPIPLLVRVRLPMRRKLMAGLLLCGGIFVMIAALLRCFLSLWMIDSVNASNVWGVRETFIAVIAVNVPCIKPLFGRSASHGEWSMDPSTGKGGAAASHRLNVFNKSTEGQASRRRSGGELILKDSRTQFGYEIQGGIDQGMNEEAGRDMTGKSGIQVTRVYESSPGMLGGMPPVSAPGDNRGPT</sequence>
<evidence type="ECO:0000313" key="9">
    <source>
        <dbReference type="EMBL" id="PWY81559.1"/>
    </source>
</evidence>
<dbReference type="InterPro" id="IPR049326">
    <property type="entry name" value="Rhodopsin_dom_fungi"/>
</dbReference>
<feature type="region of interest" description="Disordered" evidence="6">
    <location>
        <begin position="351"/>
        <end position="372"/>
    </location>
</feature>
<evidence type="ECO:0000256" key="1">
    <source>
        <dbReference type="ARBA" id="ARBA00004141"/>
    </source>
</evidence>
<evidence type="ECO:0000313" key="10">
    <source>
        <dbReference type="Proteomes" id="UP000246702"/>
    </source>
</evidence>
<feature type="domain" description="Rhodopsin" evidence="8">
    <location>
        <begin position="33"/>
        <end position="263"/>
    </location>
</feature>
<dbReference type="Proteomes" id="UP000246702">
    <property type="component" value="Unassembled WGS sequence"/>
</dbReference>
<keyword evidence="4 7" id="KW-0472">Membrane</keyword>
<keyword evidence="10" id="KW-1185">Reference proteome</keyword>